<protein>
    <submittedName>
        <fullName evidence="2">Uncharacterized protein</fullName>
    </submittedName>
</protein>
<sequence>MAEIKEEIQTNGKKTSGKKGRKPNDKCRNSNEEVEITIKGRNPNQKTKVEIATRRKRTPDERQKSQQKAKDLQMKKAENPIGRNLDEKQNSKRQAEFPTQRKRQFQTKKGRKPNDKGRNIDVRQKSKRKEKDRIPDEKQN</sequence>
<evidence type="ECO:0000313" key="2">
    <source>
        <dbReference type="EMBL" id="ESO92275.1"/>
    </source>
</evidence>
<dbReference type="CTD" id="20243350"/>
<evidence type="ECO:0000313" key="3">
    <source>
        <dbReference type="Proteomes" id="UP000030746"/>
    </source>
</evidence>
<proteinExistence type="predicted"/>
<dbReference type="EMBL" id="KB202121">
    <property type="protein sequence ID" value="ESO92275.1"/>
    <property type="molecule type" value="Genomic_DNA"/>
</dbReference>
<organism evidence="2 3">
    <name type="scientific">Lottia gigantea</name>
    <name type="common">Giant owl limpet</name>
    <dbReference type="NCBI Taxonomy" id="225164"/>
    <lineage>
        <taxon>Eukaryota</taxon>
        <taxon>Metazoa</taxon>
        <taxon>Spiralia</taxon>
        <taxon>Lophotrochozoa</taxon>
        <taxon>Mollusca</taxon>
        <taxon>Gastropoda</taxon>
        <taxon>Patellogastropoda</taxon>
        <taxon>Lottioidea</taxon>
        <taxon>Lottiidae</taxon>
        <taxon>Lottia</taxon>
    </lineage>
</organism>
<feature type="compositionally biased region" description="Basic and acidic residues" evidence="1">
    <location>
        <begin position="22"/>
        <end position="31"/>
    </location>
</feature>
<dbReference type="KEGG" id="lgi:LOTGIDRAFT_175717"/>
<gene>
    <name evidence="2" type="ORF">LOTGIDRAFT_175717</name>
</gene>
<dbReference type="AlphaFoldDB" id="V4AB02"/>
<dbReference type="HOGENOM" id="CLU_1837365_0_0_1"/>
<dbReference type="Proteomes" id="UP000030746">
    <property type="component" value="Unassembled WGS sequence"/>
</dbReference>
<feature type="compositionally biased region" description="Basic and acidic residues" evidence="1">
    <location>
        <begin position="47"/>
        <end position="95"/>
    </location>
</feature>
<dbReference type="GeneID" id="20243350"/>
<feature type="region of interest" description="Disordered" evidence="1">
    <location>
        <begin position="1"/>
        <end position="140"/>
    </location>
</feature>
<dbReference type="RefSeq" id="XP_009057035.1">
    <property type="nucleotide sequence ID" value="XM_009058787.1"/>
</dbReference>
<evidence type="ECO:0000256" key="1">
    <source>
        <dbReference type="SAM" id="MobiDB-lite"/>
    </source>
</evidence>
<reference evidence="2 3" key="1">
    <citation type="journal article" date="2013" name="Nature">
        <title>Insights into bilaterian evolution from three spiralian genomes.</title>
        <authorList>
            <person name="Simakov O."/>
            <person name="Marletaz F."/>
            <person name="Cho S.J."/>
            <person name="Edsinger-Gonzales E."/>
            <person name="Havlak P."/>
            <person name="Hellsten U."/>
            <person name="Kuo D.H."/>
            <person name="Larsson T."/>
            <person name="Lv J."/>
            <person name="Arendt D."/>
            <person name="Savage R."/>
            <person name="Osoegawa K."/>
            <person name="de Jong P."/>
            <person name="Grimwood J."/>
            <person name="Chapman J.A."/>
            <person name="Shapiro H."/>
            <person name="Aerts A."/>
            <person name="Otillar R.P."/>
            <person name="Terry A.Y."/>
            <person name="Boore J.L."/>
            <person name="Grigoriev I.V."/>
            <person name="Lindberg D.R."/>
            <person name="Seaver E.C."/>
            <person name="Weisblat D.A."/>
            <person name="Putnam N.H."/>
            <person name="Rokhsar D.S."/>
        </authorList>
    </citation>
    <scope>NUCLEOTIDE SEQUENCE [LARGE SCALE GENOMIC DNA]</scope>
</reference>
<name>V4AB02_LOTGI</name>
<accession>V4AB02</accession>
<keyword evidence="3" id="KW-1185">Reference proteome</keyword>
<feature type="compositionally biased region" description="Basic residues" evidence="1">
    <location>
        <begin position="100"/>
        <end position="111"/>
    </location>
</feature>
<feature type="compositionally biased region" description="Basic and acidic residues" evidence="1">
    <location>
        <begin position="112"/>
        <end position="140"/>
    </location>
</feature>